<organism evidence="3 4">
    <name type="scientific">Frankliniella fusca</name>
    <dbReference type="NCBI Taxonomy" id="407009"/>
    <lineage>
        <taxon>Eukaryota</taxon>
        <taxon>Metazoa</taxon>
        <taxon>Ecdysozoa</taxon>
        <taxon>Arthropoda</taxon>
        <taxon>Hexapoda</taxon>
        <taxon>Insecta</taxon>
        <taxon>Pterygota</taxon>
        <taxon>Neoptera</taxon>
        <taxon>Paraneoptera</taxon>
        <taxon>Thysanoptera</taxon>
        <taxon>Terebrantia</taxon>
        <taxon>Thripoidea</taxon>
        <taxon>Thripidae</taxon>
        <taxon>Frankliniella</taxon>
    </lineage>
</organism>
<protein>
    <submittedName>
        <fullName evidence="3">Uncharacterized protein</fullName>
    </submittedName>
</protein>
<dbReference type="Proteomes" id="UP001219518">
    <property type="component" value="Unassembled WGS sequence"/>
</dbReference>
<evidence type="ECO:0000313" key="4">
    <source>
        <dbReference type="Proteomes" id="UP001219518"/>
    </source>
</evidence>
<evidence type="ECO:0000313" key="3">
    <source>
        <dbReference type="EMBL" id="KAK3920432.1"/>
    </source>
</evidence>
<comment type="caution">
    <text evidence="3">The sequence shown here is derived from an EMBL/GenBank/DDBJ whole genome shotgun (WGS) entry which is preliminary data.</text>
</comment>
<name>A0AAE1HFJ3_9NEOP</name>
<gene>
    <name evidence="3" type="ORF">KUF71_001144</name>
</gene>
<reference evidence="3" key="1">
    <citation type="submission" date="2021-07" db="EMBL/GenBank/DDBJ databases">
        <authorList>
            <person name="Catto M.A."/>
            <person name="Jacobson A."/>
            <person name="Kennedy G."/>
            <person name="Labadie P."/>
            <person name="Hunt B.G."/>
            <person name="Srinivasan R."/>
        </authorList>
    </citation>
    <scope>NUCLEOTIDE SEQUENCE</scope>
    <source>
        <strain evidence="3">PL_HMW_Pooled</strain>
        <tissue evidence="3">Head</tissue>
    </source>
</reference>
<sequence length="108" mass="12417">MKMHLNVCCSSCLELILKYVNASSSIIVTFLLYSFTFLLMLNFYSNFENIPIYCSTFKLQRSPTVVELQPEYPGKKLNQFSLKRTSGPDNFYPEARENKNLKGKGCPL</sequence>
<feature type="transmembrane region" description="Helical" evidence="2">
    <location>
        <begin position="20"/>
        <end position="41"/>
    </location>
</feature>
<dbReference type="EMBL" id="JAHWGI010001000">
    <property type="protein sequence ID" value="KAK3920432.1"/>
    <property type="molecule type" value="Genomic_DNA"/>
</dbReference>
<dbReference type="AlphaFoldDB" id="A0AAE1HFJ3"/>
<keyword evidence="2" id="KW-0812">Transmembrane</keyword>
<proteinExistence type="predicted"/>
<reference evidence="3" key="2">
    <citation type="journal article" date="2023" name="BMC Genomics">
        <title>Pest status, molecular evolution, and epigenetic factors derived from the genome assembly of Frankliniella fusca, a thysanopteran phytovirus vector.</title>
        <authorList>
            <person name="Catto M.A."/>
            <person name="Labadie P.E."/>
            <person name="Jacobson A.L."/>
            <person name="Kennedy G.G."/>
            <person name="Srinivasan R."/>
            <person name="Hunt B.G."/>
        </authorList>
    </citation>
    <scope>NUCLEOTIDE SEQUENCE</scope>
    <source>
        <strain evidence="3">PL_HMW_Pooled</strain>
    </source>
</reference>
<evidence type="ECO:0000256" key="1">
    <source>
        <dbReference type="SAM" id="MobiDB-lite"/>
    </source>
</evidence>
<keyword evidence="2" id="KW-1133">Transmembrane helix</keyword>
<evidence type="ECO:0000256" key="2">
    <source>
        <dbReference type="SAM" id="Phobius"/>
    </source>
</evidence>
<keyword evidence="4" id="KW-1185">Reference proteome</keyword>
<accession>A0AAE1HFJ3</accession>
<feature type="region of interest" description="Disordered" evidence="1">
    <location>
        <begin position="86"/>
        <end position="108"/>
    </location>
</feature>
<keyword evidence="2" id="KW-0472">Membrane</keyword>